<feature type="region of interest" description="Disordered" evidence="1">
    <location>
        <begin position="213"/>
        <end position="239"/>
    </location>
</feature>
<dbReference type="RefSeq" id="WP_310270124.1">
    <property type="nucleotide sequence ID" value="NZ_JAVDXU010000004.1"/>
</dbReference>
<evidence type="ECO:0000256" key="1">
    <source>
        <dbReference type="SAM" id="MobiDB-lite"/>
    </source>
</evidence>
<comment type="caution">
    <text evidence="2">The sequence shown here is derived from an EMBL/GenBank/DDBJ whole genome shotgun (WGS) entry which is preliminary data.</text>
</comment>
<protein>
    <submittedName>
        <fullName evidence="2">Uncharacterized protein</fullName>
    </submittedName>
</protein>
<evidence type="ECO:0000313" key="3">
    <source>
        <dbReference type="Proteomes" id="UP001180453"/>
    </source>
</evidence>
<gene>
    <name evidence="2" type="ORF">J2X20_004619</name>
</gene>
<accession>A0ABU1YSV6</accession>
<evidence type="ECO:0000313" key="2">
    <source>
        <dbReference type="EMBL" id="MDR7271945.1"/>
    </source>
</evidence>
<feature type="compositionally biased region" description="Basic and acidic residues" evidence="1">
    <location>
        <begin position="213"/>
        <end position="222"/>
    </location>
</feature>
<keyword evidence="3" id="KW-1185">Reference proteome</keyword>
<organism evidence="2 3">
    <name type="scientific">Roseateles saccharophilus</name>
    <name type="common">Pseudomonas saccharophila</name>
    <dbReference type="NCBI Taxonomy" id="304"/>
    <lineage>
        <taxon>Bacteria</taxon>
        <taxon>Pseudomonadati</taxon>
        <taxon>Pseudomonadota</taxon>
        <taxon>Betaproteobacteria</taxon>
        <taxon>Burkholderiales</taxon>
        <taxon>Sphaerotilaceae</taxon>
        <taxon>Roseateles</taxon>
    </lineage>
</organism>
<proteinExistence type="predicted"/>
<sequence length="301" mass="32305">MNALDEVDALEAADRPDRPFYDTGVLLGSDDFRDEQTYHRSRLARALAYLAGAGTLIGLKAAAVANEAATEHELKVGAGLAIDRLGRLIEVPRSWCVRLEPWFLAQPADALRAAHGAQGVVADLFLRFTPQARGRTPSFAQGAFDATDALVPNRVRDAFRFELVLRPDAKDAPATDFLPRSRFQAVRALDPADRPDALRDALLDGWNDATNDHARDLARPDGEALPPLPEHGAAADGSASLADPTSLFLARLLIPTLEAPAAVPPGTRPTADFTALDASRIDNTSRRFAYPADALAAVFGI</sequence>
<dbReference type="Proteomes" id="UP001180453">
    <property type="component" value="Unassembled WGS sequence"/>
</dbReference>
<dbReference type="EMBL" id="JAVDXU010000004">
    <property type="protein sequence ID" value="MDR7271945.1"/>
    <property type="molecule type" value="Genomic_DNA"/>
</dbReference>
<name>A0ABU1YSV6_ROSSA</name>
<reference evidence="2 3" key="1">
    <citation type="submission" date="2023-07" db="EMBL/GenBank/DDBJ databases">
        <title>Sorghum-associated microbial communities from plants grown in Nebraska, USA.</title>
        <authorList>
            <person name="Schachtman D."/>
        </authorList>
    </citation>
    <scope>NUCLEOTIDE SEQUENCE [LARGE SCALE GENOMIC DNA]</scope>
    <source>
        <strain evidence="2 3">BE314</strain>
    </source>
</reference>